<dbReference type="PROSITE" id="PS00022">
    <property type="entry name" value="EGF_1"/>
    <property type="match status" value="1"/>
</dbReference>
<sequence length="381" mass="42330">MREFYKSVITIITLILFVSFNKSGALEPPKPQADSEEVSTCTVCRNLVKSFHKGIEKTKREKFDGGDAAWEQDKNLKYSTSEVRLTEIQDDHLCRDVKKGREKCHHLASEYSSEIEEWWIINEEERPDLFNHLCVDNAKVCCMKGQFGPDCKNCPGYPDKICNNNGKCKGSGSRKGTGKCYCDKGYFGKFCSDCAKGFYESYKDENKFLCSACHAACVDGCTSGGSSNCLGGCNKGWKLNDENNCIDINECLETKNICTRNEFCVNNEGNYSCLSCDKSCDGCTGDGPDMCNKCADGYHENENICINSDILGRKIHENYARYGTYFGLCIATCIIFQSNVYAASAIGLLVGLYISVSEYILATSNVQNATPNLDLLQPSEL</sequence>
<dbReference type="OrthoDB" id="19903at2759"/>
<dbReference type="PROSITE" id="PS01187">
    <property type="entry name" value="EGF_CA"/>
    <property type="match status" value="1"/>
</dbReference>
<dbReference type="InterPro" id="IPR018097">
    <property type="entry name" value="EGF_Ca-bd_CS"/>
</dbReference>
<reference evidence="6 7" key="1">
    <citation type="submission" date="2020-08" db="EMBL/GenBank/DDBJ databases">
        <title>Aphidius gifuensis genome sequencing and assembly.</title>
        <authorList>
            <person name="Du Z."/>
        </authorList>
    </citation>
    <scope>NUCLEOTIDE SEQUENCE [LARGE SCALE GENOMIC DNA]</scope>
    <source>
        <strain evidence="6">YNYX2018</strain>
        <tissue evidence="6">Adults</tissue>
    </source>
</reference>
<keyword evidence="2 3" id="KW-1015">Disulfide bond</keyword>
<keyword evidence="7" id="KW-1185">Reference proteome</keyword>
<dbReference type="InterPro" id="IPR002049">
    <property type="entry name" value="LE_dom"/>
</dbReference>
<dbReference type="GO" id="GO:0005509">
    <property type="term" value="F:calcium ion binding"/>
    <property type="evidence" value="ECO:0007669"/>
    <property type="project" value="InterPro"/>
</dbReference>
<dbReference type="SMART" id="SM00261">
    <property type="entry name" value="FU"/>
    <property type="match status" value="2"/>
</dbReference>
<evidence type="ECO:0000313" key="7">
    <source>
        <dbReference type="Proteomes" id="UP000639338"/>
    </source>
</evidence>
<dbReference type="PROSITE" id="PS50026">
    <property type="entry name" value="EGF_3"/>
    <property type="match status" value="1"/>
</dbReference>
<dbReference type="AlphaFoldDB" id="A0A834XUN7"/>
<evidence type="ECO:0000259" key="5">
    <source>
        <dbReference type="PROSITE" id="PS50026"/>
    </source>
</evidence>
<proteinExistence type="predicted"/>
<accession>A0A834XUN7</accession>
<dbReference type="PROSITE" id="PS01248">
    <property type="entry name" value="EGF_LAM_1"/>
    <property type="match status" value="1"/>
</dbReference>
<dbReference type="CDD" id="cd00064">
    <property type="entry name" value="FU"/>
    <property type="match status" value="1"/>
</dbReference>
<dbReference type="GO" id="GO:0048513">
    <property type="term" value="P:animal organ development"/>
    <property type="evidence" value="ECO:0007669"/>
    <property type="project" value="UniProtKB-ARBA"/>
</dbReference>
<dbReference type="InterPro" id="IPR000742">
    <property type="entry name" value="EGF"/>
</dbReference>
<name>A0A834XUN7_APHGI</name>
<feature type="disulfide bond" evidence="3">
    <location>
        <begin position="182"/>
        <end position="191"/>
    </location>
</feature>
<evidence type="ECO:0000313" key="6">
    <source>
        <dbReference type="EMBL" id="KAF7993086.1"/>
    </source>
</evidence>
<comment type="caution">
    <text evidence="3">Lacks conserved residue(s) required for the propagation of feature annotation.</text>
</comment>
<dbReference type="InterPro" id="IPR009030">
    <property type="entry name" value="Growth_fac_rcpt_cys_sf"/>
</dbReference>
<evidence type="ECO:0000256" key="1">
    <source>
        <dbReference type="ARBA" id="ARBA00022536"/>
    </source>
</evidence>
<dbReference type="EMBL" id="JACMRX010000003">
    <property type="protein sequence ID" value="KAF7993086.1"/>
    <property type="molecule type" value="Genomic_DNA"/>
</dbReference>
<dbReference type="InterPro" id="IPR006212">
    <property type="entry name" value="Furin_repeat"/>
</dbReference>
<keyword evidence="1 3" id="KW-0245">EGF-like domain</keyword>
<keyword evidence="4" id="KW-0732">Signal</keyword>
<protein>
    <recommendedName>
        <fullName evidence="5">EGF-like domain-containing protein</fullName>
    </recommendedName>
</protein>
<feature type="signal peptide" evidence="4">
    <location>
        <begin position="1"/>
        <end position="25"/>
    </location>
</feature>
<dbReference type="GO" id="GO:0048731">
    <property type="term" value="P:system development"/>
    <property type="evidence" value="ECO:0007669"/>
    <property type="project" value="UniProtKB-ARBA"/>
</dbReference>
<evidence type="ECO:0000256" key="4">
    <source>
        <dbReference type="SAM" id="SignalP"/>
    </source>
</evidence>
<comment type="caution">
    <text evidence="6">The sequence shown here is derived from an EMBL/GenBank/DDBJ whole genome shotgun (WGS) entry which is preliminary data.</text>
</comment>
<gene>
    <name evidence="6" type="ORF">HCN44_005867</name>
</gene>
<evidence type="ECO:0000256" key="3">
    <source>
        <dbReference type="PROSITE-ProRule" id="PRU00076"/>
    </source>
</evidence>
<feature type="domain" description="EGF-like" evidence="5">
    <location>
        <begin position="150"/>
        <end position="192"/>
    </location>
</feature>
<dbReference type="SUPFAM" id="SSF57184">
    <property type="entry name" value="Growth factor receptor domain"/>
    <property type="match status" value="1"/>
</dbReference>
<feature type="chain" id="PRO_5032414425" description="EGF-like domain-containing protein" evidence="4">
    <location>
        <begin position="26"/>
        <end position="381"/>
    </location>
</feature>
<evidence type="ECO:0000256" key="2">
    <source>
        <dbReference type="ARBA" id="ARBA00023157"/>
    </source>
</evidence>
<organism evidence="6 7">
    <name type="scientific">Aphidius gifuensis</name>
    <name type="common">Parasitoid wasp</name>
    <dbReference type="NCBI Taxonomy" id="684658"/>
    <lineage>
        <taxon>Eukaryota</taxon>
        <taxon>Metazoa</taxon>
        <taxon>Ecdysozoa</taxon>
        <taxon>Arthropoda</taxon>
        <taxon>Hexapoda</taxon>
        <taxon>Insecta</taxon>
        <taxon>Pterygota</taxon>
        <taxon>Neoptera</taxon>
        <taxon>Endopterygota</taxon>
        <taxon>Hymenoptera</taxon>
        <taxon>Apocrita</taxon>
        <taxon>Ichneumonoidea</taxon>
        <taxon>Braconidae</taxon>
        <taxon>Aphidiinae</taxon>
        <taxon>Aphidius</taxon>
    </lineage>
</organism>
<dbReference type="Proteomes" id="UP000639338">
    <property type="component" value="Unassembled WGS sequence"/>
</dbReference>